<comment type="subcellular location">
    <subcellularLocation>
        <location evidence="1">Nucleus</location>
    </subcellularLocation>
</comment>
<keyword evidence="7" id="KW-0804">Transcription</keyword>
<evidence type="ECO:0000256" key="9">
    <source>
        <dbReference type="SAM" id="MobiDB-lite"/>
    </source>
</evidence>
<dbReference type="GO" id="GO:0009873">
    <property type="term" value="P:ethylene-activated signaling pathway"/>
    <property type="evidence" value="ECO:0007669"/>
    <property type="project" value="UniProtKB-KW"/>
</dbReference>
<feature type="domain" description="AP2/ERF" evidence="10">
    <location>
        <begin position="127"/>
        <end position="185"/>
    </location>
</feature>
<keyword evidence="8" id="KW-0539">Nucleus</keyword>
<keyword evidence="6" id="KW-0010">Activator</keyword>
<dbReference type="Pfam" id="PF00847">
    <property type="entry name" value="AP2"/>
    <property type="match status" value="1"/>
</dbReference>
<organism evidence="11 12">
    <name type="scientific">Lactuca sativa</name>
    <name type="common">Garden lettuce</name>
    <dbReference type="NCBI Taxonomy" id="4236"/>
    <lineage>
        <taxon>Eukaryota</taxon>
        <taxon>Viridiplantae</taxon>
        <taxon>Streptophyta</taxon>
        <taxon>Embryophyta</taxon>
        <taxon>Tracheophyta</taxon>
        <taxon>Spermatophyta</taxon>
        <taxon>Magnoliopsida</taxon>
        <taxon>eudicotyledons</taxon>
        <taxon>Gunneridae</taxon>
        <taxon>Pentapetalae</taxon>
        <taxon>asterids</taxon>
        <taxon>campanulids</taxon>
        <taxon>Asterales</taxon>
        <taxon>Asteraceae</taxon>
        <taxon>Cichorioideae</taxon>
        <taxon>Cichorieae</taxon>
        <taxon>Lactucinae</taxon>
        <taxon>Lactuca</taxon>
    </lineage>
</organism>
<dbReference type="InterPro" id="IPR016177">
    <property type="entry name" value="DNA-bd_dom_sf"/>
</dbReference>
<sequence length="230" mass="26506">METPVEFSTLDLLRQHLLDEFEIPAPPPVDALSNIELDDHFISDFDYLNWSTTNASCDSSTSWSSSSSVSNNLNSNEIINNTPDDVCHFSVFDSINFSVFEFKPDVMETTVNPSMKMKKTERKDEGHYRGVRRRPWGRYSAEIRDPCQRGRRIWLGTYDTAIEGAKAYDRAAFNMRGRKAILNFPLEIEKNQREQDDAADAVVNRNSRRKRSRHSVEVKTETTMSFSLHQ</sequence>
<evidence type="ECO:0000256" key="7">
    <source>
        <dbReference type="ARBA" id="ARBA00023163"/>
    </source>
</evidence>
<evidence type="ECO:0000256" key="8">
    <source>
        <dbReference type="ARBA" id="ARBA00023242"/>
    </source>
</evidence>
<reference evidence="11 12" key="1">
    <citation type="journal article" date="2017" name="Nat. Commun.">
        <title>Genome assembly with in vitro proximity ligation data and whole-genome triplication in lettuce.</title>
        <authorList>
            <person name="Reyes-Chin-Wo S."/>
            <person name="Wang Z."/>
            <person name="Yang X."/>
            <person name="Kozik A."/>
            <person name="Arikit S."/>
            <person name="Song C."/>
            <person name="Xia L."/>
            <person name="Froenicke L."/>
            <person name="Lavelle D.O."/>
            <person name="Truco M.J."/>
            <person name="Xia R."/>
            <person name="Zhu S."/>
            <person name="Xu C."/>
            <person name="Xu H."/>
            <person name="Xu X."/>
            <person name="Cox K."/>
            <person name="Korf I."/>
            <person name="Meyers B.C."/>
            <person name="Michelmore R.W."/>
        </authorList>
    </citation>
    <scope>NUCLEOTIDE SEQUENCE [LARGE SCALE GENOMIC DNA]</scope>
    <source>
        <strain evidence="12">cv. Salinas</strain>
        <tissue evidence="11">Seedlings</tissue>
    </source>
</reference>
<dbReference type="GO" id="GO:0003700">
    <property type="term" value="F:DNA-binding transcription factor activity"/>
    <property type="evidence" value="ECO:0007669"/>
    <property type="project" value="InterPro"/>
</dbReference>
<dbReference type="PANTHER" id="PTHR31190">
    <property type="entry name" value="DNA-BINDING DOMAIN"/>
    <property type="match status" value="1"/>
</dbReference>
<keyword evidence="3" id="KW-0611">Plant defense</keyword>
<evidence type="ECO:0000313" key="12">
    <source>
        <dbReference type="Proteomes" id="UP000235145"/>
    </source>
</evidence>
<keyword evidence="12" id="KW-1185">Reference proteome</keyword>
<keyword evidence="5" id="KW-0238">DNA-binding</keyword>
<feature type="compositionally biased region" description="Polar residues" evidence="9">
    <location>
        <begin position="221"/>
        <end position="230"/>
    </location>
</feature>
<evidence type="ECO:0000256" key="3">
    <source>
        <dbReference type="ARBA" id="ARBA00022821"/>
    </source>
</evidence>
<dbReference type="EMBL" id="NBSK02000005">
    <property type="protein sequence ID" value="KAJ0205948.1"/>
    <property type="molecule type" value="Genomic_DNA"/>
</dbReference>
<evidence type="ECO:0000256" key="6">
    <source>
        <dbReference type="ARBA" id="ARBA00023159"/>
    </source>
</evidence>
<dbReference type="GO" id="GO:0005634">
    <property type="term" value="C:nucleus"/>
    <property type="evidence" value="ECO:0007669"/>
    <property type="project" value="UniProtKB-SubCell"/>
</dbReference>
<evidence type="ECO:0000256" key="2">
    <source>
        <dbReference type="ARBA" id="ARBA00022745"/>
    </source>
</evidence>
<dbReference type="FunFam" id="3.30.730.10:FF:000001">
    <property type="entry name" value="Ethylene-responsive transcription factor 2"/>
    <property type="match status" value="1"/>
</dbReference>
<dbReference type="CDD" id="cd00018">
    <property type="entry name" value="AP2"/>
    <property type="match status" value="1"/>
</dbReference>
<evidence type="ECO:0000256" key="5">
    <source>
        <dbReference type="ARBA" id="ARBA00023125"/>
    </source>
</evidence>
<gene>
    <name evidence="11" type="ORF">LSAT_V11C500292460</name>
</gene>
<dbReference type="PROSITE" id="PS51032">
    <property type="entry name" value="AP2_ERF"/>
    <property type="match status" value="1"/>
</dbReference>
<dbReference type="SMART" id="SM00380">
    <property type="entry name" value="AP2"/>
    <property type="match status" value="1"/>
</dbReference>
<keyword evidence="4" id="KW-0805">Transcription regulation</keyword>
<dbReference type="Gene3D" id="3.30.730.10">
    <property type="entry name" value="AP2/ERF domain"/>
    <property type="match status" value="1"/>
</dbReference>
<dbReference type="InterPro" id="IPR044808">
    <property type="entry name" value="ERF_plant"/>
</dbReference>
<name>A0A9R1VGZ8_LACSA</name>
<dbReference type="PANTHER" id="PTHR31190:SF499">
    <property type="entry name" value="ETHYLENE-RESPONSIVE TRANSCRIPTION FACTOR ERF105"/>
    <property type="match status" value="1"/>
</dbReference>
<evidence type="ECO:0000313" key="11">
    <source>
        <dbReference type="EMBL" id="KAJ0205948.1"/>
    </source>
</evidence>
<accession>A0A9R1VGZ8</accession>
<dbReference type="AlphaFoldDB" id="A0A9R1VGZ8"/>
<evidence type="ECO:0000259" key="10">
    <source>
        <dbReference type="PROSITE" id="PS51032"/>
    </source>
</evidence>
<proteinExistence type="predicted"/>
<evidence type="ECO:0000256" key="1">
    <source>
        <dbReference type="ARBA" id="ARBA00004123"/>
    </source>
</evidence>
<dbReference type="PRINTS" id="PR00367">
    <property type="entry name" value="ETHRSPELEMNT"/>
</dbReference>
<dbReference type="GO" id="GO:0000976">
    <property type="term" value="F:transcription cis-regulatory region binding"/>
    <property type="evidence" value="ECO:0007669"/>
    <property type="project" value="UniProtKB-ARBA"/>
</dbReference>
<protein>
    <recommendedName>
        <fullName evidence="10">AP2/ERF domain-containing protein</fullName>
    </recommendedName>
</protein>
<dbReference type="Proteomes" id="UP000235145">
    <property type="component" value="Unassembled WGS sequence"/>
</dbReference>
<dbReference type="InterPro" id="IPR036955">
    <property type="entry name" value="AP2/ERF_dom_sf"/>
</dbReference>
<comment type="caution">
    <text evidence="11">The sequence shown here is derived from an EMBL/GenBank/DDBJ whole genome shotgun (WGS) entry which is preliminary data.</text>
</comment>
<dbReference type="SUPFAM" id="SSF54171">
    <property type="entry name" value="DNA-binding domain"/>
    <property type="match status" value="1"/>
</dbReference>
<dbReference type="InterPro" id="IPR001471">
    <property type="entry name" value="AP2/ERF_dom"/>
</dbReference>
<feature type="region of interest" description="Disordered" evidence="9">
    <location>
        <begin position="193"/>
        <end position="230"/>
    </location>
</feature>
<evidence type="ECO:0000256" key="4">
    <source>
        <dbReference type="ARBA" id="ARBA00023015"/>
    </source>
</evidence>
<keyword evidence="2" id="KW-0936">Ethylene signaling pathway</keyword>
<dbReference type="GO" id="GO:0006952">
    <property type="term" value="P:defense response"/>
    <property type="evidence" value="ECO:0007669"/>
    <property type="project" value="UniProtKB-KW"/>
</dbReference>